<protein>
    <submittedName>
        <fullName evidence="2">Uncharacterized protein</fullName>
    </submittedName>
</protein>
<dbReference type="AlphaFoldDB" id="X1CH71"/>
<accession>X1CH71</accession>
<evidence type="ECO:0000256" key="1">
    <source>
        <dbReference type="SAM" id="MobiDB-lite"/>
    </source>
</evidence>
<reference evidence="2" key="1">
    <citation type="journal article" date="2014" name="Front. Microbiol.">
        <title>High frequency of phylogenetically diverse reductive dehalogenase-homologous genes in deep subseafloor sedimentary metagenomes.</title>
        <authorList>
            <person name="Kawai M."/>
            <person name="Futagami T."/>
            <person name="Toyoda A."/>
            <person name="Takaki Y."/>
            <person name="Nishi S."/>
            <person name="Hori S."/>
            <person name="Arai W."/>
            <person name="Tsubouchi T."/>
            <person name="Morono Y."/>
            <person name="Uchiyama I."/>
            <person name="Ito T."/>
            <person name="Fujiyama A."/>
            <person name="Inagaki F."/>
            <person name="Takami H."/>
        </authorList>
    </citation>
    <scope>NUCLEOTIDE SEQUENCE</scope>
    <source>
        <strain evidence="2">Expedition CK06-06</strain>
    </source>
</reference>
<feature type="compositionally biased region" description="Acidic residues" evidence="1">
    <location>
        <begin position="9"/>
        <end position="20"/>
    </location>
</feature>
<feature type="region of interest" description="Disordered" evidence="1">
    <location>
        <begin position="1"/>
        <end position="71"/>
    </location>
</feature>
<gene>
    <name evidence="2" type="ORF">S01H4_57395</name>
</gene>
<evidence type="ECO:0000313" key="2">
    <source>
        <dbReference type="EMBL" id="GAH06972.1"/>
    </source>
</evidence>
<name>X1CH71_9ZZZZ</name>
<feature type="compositionally biased region" description="Low complexity" evidence="1">
    <location>
        <begin position="44"/>
        <end position="53"/>
    </location>
</feature>
<organism evidence="2">
    <name type="scientific">marine sediment metagenome</name>
    <dbReference type="NCBI Taxonomy" id="412755"/>
    <lineage>
        <taxon>unclassified sequences</taxon>
        <taxon>metagenomes</taxon>
        <taxon>ecological metagenomes</taxon>
    </lineage>
</organism>
<dbReference type="EMBL" id="BART01033384">
    <property type="protein sequence ID" value="GAH06972.1"/>
    <property type="molecule type" value="Genomic_DNA"/>
</dbReference>
<proteinExistence type="predicted"/>
<comment type="caution">
    <text evidence="2">The sequence shown here is derived from an EMBL/GenBank/DDBJ whole genome shotgun (WGS) entry which is preliminary data.</text>
</comment>
<sequence length="98" mass="10666">MSEIKGEDQGETEQPAEPEPESGKSDEPILDWMSGISEAEESDSLSSDEPLPSGAIPPVDPFLYGQEVPASDNLPEWLNEAMGEEEPPEVVQPDIWAE</sequence>
<feature type="non-terminal residue" evidence="2">
    <location>
        <position position="98"/>
    </location>
</feature>